<keyword evidence="6" id="KW-0249">Electron transport</keyword>
<feature type="domain" description="4Fe-4S ferredoxin-type" evidence="7">
    <location>
        <begin position="24"/>
        <end position="57"/>
    </location>
</feature>
<keyword evidence="6" id="KW-0813">Transport</keyword>
<dbReference type="PROSITE" id="PS51379">
    <property type="entry name" value="4FE4S_FER_2"/>
    <property type="match status" value="2"/>
</dbReference>
<keyword evidence="4 6" id="KW-0408">Iron</keyword>
<evidence type="ECO:0000313" key="9">
    <source>
        <dbReference type="Proteomes" id="UP000535491"/>
    </source>
</evidence>
<keyword evidence="9" id="KW-1185">Reference proteome</keyword>
<dbReference type="InterPro" id="IPR017896">
    <property type="entry name" value="4Fe4S_Fe-S-bd"/>
</dbReference>
<evidence type="ECO:0000256" key="5">
    <source>
        <dbReference type="ARBA" id="ARBA00023014"/>
    </source>
</evidence>
<dbReference type="GO" id="GO:0051539">
    <property type="term" value="F:4 iron, 4 sulfur cluster binding"/>
    <property type="evidence" value="ECO:0007669"/>
    <property type="project" value="UniProtKB-UniRule"/>
</dbReference>
<evidence type="ECO:0000256" key="4">
    <source>
        <dbReference type="ARBA" id="ARBA00023004"/>
    </source>
</evidence>
<feature type="domain" description="4Fe-4S ferredoxin-type" evidence="7">
    <location>
        <begin position="78"/>
        <end position="109"/>
    </location>
</feature>
<dbReference type="InterPro" id="IPR009051">
    <property type="entry name" value="Helical_ferredxn"/>
</dbReference>
<dbReference type="PROSITE" id="PS00198">
    <property type="entry name" value="4FE4S_FER_1"/>
    <property type="match status" value="2"/>
</dbReference>
<dbReference type="Pfam" id="PF13183">
    <property type="entry name" value="Fer4_8"/>
    <property type="match status" value="1"/>
</dbReference>
<name>A0A7W1WPL3_9BACL</name>
<dbReference type="PIRSF" id="PIRSF000139">
    <property type="entry name" value="Glc_ox_4Fe-4S"/>
    <property type="match status" value="1"/>
</dbReference>
<keyword evidence="2 6" id="KW-0479">Metal-binding</keyword>
<gene>
    <name evidence="8" type="ORF">H1191_05315</name>
</gene>
<dbReference type="PANTHER" id="PTHR32479">
    <property type="entry name" value="GLYCOLATE OXIDASE IRON-SULFUR SUBUNIT"/>
    <property type="match status" value="1"/>
</dbReference>
<sequence>MSGNTRKVAADPSASRWDQVADQIQLTLDQDQLTNCMRCGFCLPACPTYRETGLEAASPRGRIALMKAVHDGLIKPDQSFAAQMDLCLGCRACEPACPAGVTYGRLLEQTRASIQTHHPRSKLEKAIRDFFFRYLFPHPERLRLSSYLLAFYQRTGLRALVHHTGLSRVLPAHLRQMDCILPTADPRGSRSRTGEIVKPEGKPIGRVGMFRGCIMDIIFTETNQNTVKLLTALGYEVVFPDTQTCCGALHAHAGEKELAIELAKQNIAAFKEWEVDWIASNAGGCGAMLIEYPHLLEGKPDWEKEADWFAGRIKDVSQLIVEAGDSLPFRAKVPQRVTYQDSCHLRNGMKITVEPRRLIRSIPGVTFVELFEADRCCGSAGIYNLTQPEMSMNILDEKMEHVKTTGADILITSNPGCLLQMKLGIERAGLQKQMRAVHLIDFLAECLDQSENKQEKAGQEI</sequence>
<dbReference type="SUPFAM" id="SSF54862">
    <property type="entry name" value="4Fe-4S ferredoxins"/>
    <property type="match status" value="1"/>
</dbReference>
<dbReference type="AlphaFoldDB" id="A0A7W1WPL3"/>
<dbReference type="PANTHER" id="PTHR32479:SF17">
    <property type="entry name" value="GLYCOLATE OXIDASE IRON-SULFUR SUBUNIT"/>
    <property type="match status" value="1"/>
</dbReference>
<keyword evidence="5 6" id="KW-0411">Iron-sulfur</keyword>
<dbReference type="EMBL" id="JACEIQ010000003">
    <property type="protein sequence ID" value="MBA4493720.1"/>
    <property type="molecule type" value="Genomic_DNA"/>
</dbReference>
<evidence type="ECO:0000313" key="8">
    <source>
        <dbReference type="EMBL" id="MBA4493720.1"/>
    </source>
</evidence>
<protein>
    <recommendedName>
        <fullName evidence="6">Glycolate oxidase iron-sulfur subunit</fullName>
        <ecNumber evidence="6">1.1.99.14</ecNumber>
    </recommendedName>
</protein>
<comment type="cofactor">
    <cofactor evidence="6">
        <name>[4Fe-4S] cluster</name>
        <dbReference type="ChEBI" id="CHEBI:49883"/>
    </cofactor>
    <text evidence="6">Binds 2 [4Fe-4S] clusters.</text>
</comment>
<dbReference type="Proteomes" id="UP000535491">
    <property type="component" value="Unassembled WGS sequence"/>
</dbReference>
<dbReference type="RefSeq" id="WP_181750956.1">
    <property type="nucleotide sequence ID" value="NZ_JACEIQ010000003.1"/>
</dbReference>
<evidence type="ECO:0000256" key="6">
    <source>
        <dbReference type="PIRNR" id="PIRNR000139"/>
    </source>
</evidence>
<comment type="catalytic activity">
    <reaction evidence="6">
        <text>glycolate + A = glyoxylate + AH2</text>
        <dbReference type="Rhea" id="RHEA:21264"/>
        <dbReference type="ChEBI" id="CHEBI:13193"/>
        <dbReference type="ChEBI" id="CHEBI:17499"/>
        <dbReference type="ChEBI" id="CHEBI:29805"/>
        <dbReference type="ChEBI" id="CHEBI:36655"/>
        <dbReference type="EC" id="1.1.99.14"/>
    </reaction>
</comment>
<dbReference type="GO" id="GO:0046872">
    <property type="term" value="F:metal ion binding"/>
    <property type="evidence" value="ECO:0007669"/>
    <property type="project" value="UniProtKB-UniRule"/>
</dbReference>
<keyword evidence="1 6" id="KW-0004">4Fe-4S</keyword>
<dbReference type="InterPro" id="IPR012257">
    <property type="entry name" value="Glc_ox_4Fe-4S"/>
</dbReference>
<dbReference type="InterPro" id="IPR004017">
    <property type="entry name" value="Cys_rich_dom"/>
</dbReference>
<dbReference type="EC" id="1.1.99.14" evidence="6"/>
<evidence type="ECO:0000256" key="3">
    <source>
        <dbReference type="ARBA" id="ARBA00022737"/>
    </source>
</evidence>
<accession>A0A7W1WPL3</accession>
<dbReference type="Pfam" id="PF02754">
    <property type="entry name" value="CCG"/>
    <property type="match status" value="2"/>
</dbReference>
<comment type="caution">
    <text evidence="8">The sequence shown here is derived from an EMBL/GenBank/DDBJ whole genome shotgun (WGS) entry which is preliminary data.</text>
</comment>
<evidence type="ECO:0000256" key="1">
    <source>
        <dbReference type="ARBA" id="ARBA00022485"/>
    </source>
</evidence>
<dbReference type="Gene3D" id="1.10.1060.10">
    <property type="entry name" value="Alpha-helical ferredoxin"/>
    <property type="match status" value="1"/>
</dbReference>
<evidence type="ECO:0000256" key="2">
    <source>
        <dbReference type="ARBA" id="ARBA00022723"/>
    </source>
</evidence>
<evidence type="ECO:0000259" key="7">
    <source>
        <dbReference type="PROSITE" id="PS51379"/>
    </source>
</evidence>
<organism evidence="8 9">
    <name type="scientific">Paenactinomyces guangxiensis</name>
    <dbReference type="NCBI Taxonomy" id="1490290"/>
    <lineage>
        <taxon>Bacteria</taxon>
        <taxon>Bacillati</taxon>
        <taxon>Bacillota</taxon>
        <taxon>Bacilli</taxon>
        <taxon>Bacillales</taxon>
        <taxon>Thermoactinomycetaceae</taxon>
        <taxon>Paenactinomyces</taxon>
    </lineage>
</organism>
<reference evidence="8 9" key="1">
    <citation type="submission" date="2020-07" db="EMBL/GenBank/DDBJ databases">
        <authorList>
            <person name="Feng H."/>
        </authorList>
    </citation>
    <scope>NUCLEOTIDE SEQUENCE [LARGE SCALE GENOMIC DNA]</scope>
    <source>
        <strain evidence="9">s-10</strain>
    </source>
</reference>
<dbReference type="GO" id="GO:0019154">
    <property type="term" value="F:glycolate dehydrogenase activity"/>
    <property type="evidence" value="ECO:0007669"/>
    <property type="project" value="UniProtKB-EC"/>
</dbReference>
<keyword evidence="3" id="KW-0677">Repeat</keyword>
<comment type="catalytic activity">
    <reaction evidence="6">
        <text>(R)-lactate + A = pyruvate + AH2</text>
        <dbReference type="Rhea" id="RHEA:15089"/>
        <dbReference type="ChEBI" id="CHEBI:13193"/>
        <dbReference type="ChEBI" id="CHEBI:15361"/>
        <dbReference type="ChEBI" id="CHEBI:16004"/>
        <dbReference type="ChEBI" id="CHEBI:17499"/>
    </reaction>
</comment>
<comment type="function">
    <text evidence="6">Component of a complex that catalyzes the oxidation of glycolate to glyoxylate.</text>
</comment>
<dbReference type="InterPro" id="IPR017900">
    <property type="entry name" value="4Fe4S_Fe_S_CS"/>
</dbReference>
<proteinExistence type="predicted"/>